<feature type="transmembrane region" description="Helical" evidence="7">
    <location>
        <begin position="270"/>
        <end position="295"/>
    </location>
</feature>
<dbReference type="InterPro" id="IPR025857">
    <property type="entry name" value="MacB_PCD"/>
</dbReference>
<dbReference type="InterPro" id="IPR051447">
    <property type="entry name" value="Lipoprotein-release_system"/>
</dbReference>
<protein>
    <submittedName>
        <fullName evidence="10">ABC transporter permease</fullName>
    </submittedName>
</protein>
<accession>A0A5R9GSG8</accession>
<evidence type="ECO:0000256" key="2">
    <source>
        <dbReference type="ARBA" id="ARBA00005236"/>
    </source>
</evidence>
<name>A0A5R9GSG8_9PROT</name>
<keyword evidence="4 7" id="KW-0812">Transmembrane</keyword>
<evidence type="ECO:0000256" key="6">
    <source>
        <dbReference type="ARBA" id="ARBA00023136"/>
    </source>
</evidence>
<keyword evidence="3" id="KW-1003">Cell membrane</keyword>
<dbReference type="InterPro" id="IPR003838">
    <property type="entry name" value="ABC3_permease_C"/>
</dbReference>
<sequence>MDHLMVYPVLGWRNLWQHPMRTLLTTAALAVGIAALTFLSAMDDGWLQQIKTNFALTVTGHIQIHAEGFEDSQKLALNMKDPDRIMTDISNMAAVQGVTRRIRVSGLASSAGANAGALVYGVEPVAEQQMSRLATFISSGSWLPEGDVRAAVLGDGLANKLNIGIGDKLVLMAAVPGGDIASEVFRVRGLVHSGVMEVDDLIVIVPLGMAQKWLGMGNAVTDIVIRATSFDAVTPLAERLRERLHDRHLEVLRWIDIDPMAEQWADFADAYTWIVLAVVIVVVLAEVLNTMLMSMHERMHEFGLMGALGVTSRQMFAMMVWETMLLVLIGGAAGFLLGGGLALWYGEQGIDLSRFAIAFSFMYMDPVIHPLLRPESVFRILGAALFGAMIAGLIPAWKASRLEPVMALRE</sequence>
<evidence type="ECO:0000256" key="1">
    <source>
        <dbReference type="ARBA" id="ARBA00004651"/>
    </source>
</evidence>
<evidence type="ECO:0000259" key="8">
    <source>
        <dbReference type="Pfam" id="PF02687"/>
    </source>
</evidence>
<evidence type="ECO:0000313" key="11">
    <source>
        <dbReference type="Proteomes" id="UP000306585"/>
    </source>
</evidence>
<evidence type="ECO:0000256" key="4">
    <source>
        <dbReference type="ARBA" id="ARBA00022692"/>
    </source>
</evidence>
<feature type="transmembrane region" description="Helical" evidence="7">
    <location>
        <begin position="378"/>
        <end position="397"/>
    </location>
</feature>
<comment type="subcellular location">
    <subcellularLocation>
        <location evidence="1">Cell membrane</location>
        <topology evidence="1">Multi-pass membrane protein</topology>
    </subcellularLocation>
</comment>
<reference evidence="10 11" key="1">
    <citation type="journal article" date="2019" name="Appl. Environ. Microbiol.">
        <title>Environmental Evidence and Genomic Insight of Iron-oxidizing Bacteria Preference Towards More Corrosion Resistant Stainless Steel at Higher Salinities.</title>
        <authorList>
            <person name="Garrison C.E."/>
            <person name="Price K.A."/>
            <person name="Field E.K."/>
        </authorList>
    </citation>
    <scope>NUCLEOTIDE SEQUENCE [LARGE SCALE GENOMIC DNA]</scope>
    <source>
        <strain evidence="10 11">P3</strain>
    </source>
</reference>
<dbReference type="RefSeq" id="WP_138239269.1">
    <property type="nucleotide sequence ID" value="NZ_VBRY01000006.1"/>
</dbReference>
<dbReference type="GO" id="GO:0098797">
    <property type="term" value="C:plasma membrane protein complex"/>
    <property type="evidence" value="ECO:0007669"/>
    <property type="project" value="TreeGrafter"/>
</dbReference>
<evidence type="ECO:0000313" key="10">
    <source>
        <dbReference type="EMBL" id="TLS67353.1"/>
    </source>
</evidence>
<keyword evidence="6 7" id="KW-0472">Membrane</keyword>
<feature type="transmembrane region" description="Helical" evidence="7">
    <location>
        <begin position="20"/>
        <end position="41"/>
    </location>
</feature>
<dbReference type="PANTHER" id="PTHR30489:SF0">
    <property type="entry name" value="LIPOPROTEIN-RELEASING SYSTEM TRANSMEMBRANE PROTEIN LOLE"/>
    <property type="match status" value="1"/>
</dbReference>
<dbReference type="Proteomes" id="UP000306585">
    <property type="component" value="Unassembled WGS sequence"/>
</dbReference>
<evidence type="ECO:0000256" key="5">
    <source>
        <dbReference type="ARBA" id="ARBA00022989"/>
    </source>
</evidence>
<comment type="caution">
    <text evidence="10">The sequence shown here is derived from an EMBL/GenBank/DDBJ whole genome shotgun (WGS) entry which is preliminary data.</text>
</comment>
<proteinExistence type="inferred from homology"/>
<evidence type="ECO:0000259" key="9">
    <source>
        <dbReference type="Pfam" id="PF12704"/>
    </source>
</evidence>
<evidence type="ECO:0000256" key="7">
    <source>
        <dbReference type="SAM" id="Phobius"/>
    </source>
</evidence>
<dbReference type="PANTHER" id="PTHR30489">
    <property type="entry name" value="LIPOPROTEIN-RELEASING SYSTEM TRANSMEMBRANE PROTEIN LOLE"/>
    <property type="match status" value="1"/>
</dbReference>
<evidence type="ECO:0000256" key="3">
    <source>
        <dbReference type="ARBA" id="ARBA00022475"/>
    </source>
</evidence>
<gene>
    <name evidence="10" type="ORF">FEF65_07970</name>
</gene>
<dbReference type="Pfam" id="PF12704">
    <property type="entry name" value="MacB_PCD"/>
    <property type="match status" value="1"/>
</dbReference>
<keyword evidence="5 7" id="KW-1133">Transmembrane helix</keyword>
<feature type="domain" description="MacB-like periplasmic core" evidence="9">
    <location>
        <begin position="22"/>
        <end position="242"/>
    </location>
</feature>
<comment type="similarity">
    <text evidence="2">Belongs to the ABC-4 integral membrane protein family. LolC/E subfamily.</text>
</comment>
<organism evidence="10 11">
    <name type="scientific">Mariprofundus erugo</name>
    <dbReference type="NCBI Taxonomy" id="2528639"/>
    <lineage>
        <taxon>Bacteria</taxon>
        <taxon>Pseudomonadati</taxon>
        <taxon>Pseudomonadota</taxon>
        <taxon>Candidatius Mariprofundia</taxon>
        <taxon>Mariprofundales</taxon>
        <taxon>Mariprofundaceae</taxon>
        <taxon>Mariprofundus</taxon>
    </lineage>
</organism>
<dbReference type="AlphaFoldDB" id="A0A5R9GSG8"/>
<keyword evidence="11" id="KW-1185">Reference proteome</keyword>
<feature type="domain" description="ABC3 transporter permease C-terminal" evidence="8">
    <location>
        <begin position="274"/>
        <end position="404"/>
    </location>
</feature>
<dbReference type="GO" id="GO:0044874">
    <property type="term" value="P:lipoprotein localization to outer membrane"/>
    <property type="evidence" value="ECO:0007669"/>
    <property type="project" value="TreeGrafter"/>
</dbReference>
<feature type="transmembrane region" description="Helical" evidence="7">
    <location>
        <begin position="315"/>
        <end position="345"/>
    </location>
</feature>
<dbReference type="EMBL" id="VBRY01000006">
    <property type="protein sequence ID" value="TLS67353.1"/>
    <property type="molecule type" value="Genomic_DNA"/>
</dbReference>
<dbReference type="Pfam" id="PF02687">
    <property type="entry name" value="FtsX"/>
    <property type="match status" value="1"/>
</dbReference>